<protein>
    <recommendedName>
        <fullName evidence="5">Small-subunit processome Utp12 domain-containing protein</fullName>
    </recommendedName>
</protein>
<proteinExistence type="inferred from homology"/>
<accession>L0AZV9</accession>
<dbReference type="AlphaFoldDB" id="L0AZV9"/>
<feature type="region of interest" description="Disordered" evidence="4">
    <location>
        <begin position="1"/>
        <end position="28"/>
    </location>
</feature>
<dbReference type="PANTHER" id="PTHR44267:SF1">
    <property type="entry name" value="WD REPEAT-CONTAINING PROTEIN 43"/>
    <property type="match status" value="1"/>
</dbReference>
<evidence type="ECO:0000259" key="5">
    <source>
        <dbReference type="Pfam" id="PF04003"/>
    </source>
</evidence>
<dbReference type="KEGG" id="beq:BEWA_032520"/>
<evidence type="ECO:0000256" key="4">
    <source>
        <dbReference type="SAM" id="MobiDB-lite"/>
    </source>
</evidence>
<sequence length="179" mass="20246">MGKDEKRKREPPKETEEESDASKKTGKKSFSVSLVQALLTCDKKLLEKLLSTTDSSSIEDTVAELTPPLVLSLIEFISSNLIKSPNQLYSREGWINALLRRHCYFFANNTQGKEALLKLNRHIHLRLATNKALLRLKGKVDSVVYLSSLHAKKRNIESIERKNAQEALVVFNEDAPDNL</sequence>
<reference evidence="6 7" key="1">
    <citation type="journal article" date="2012" name="BMC Genomics">
        <title>Comparative genomic analysis and phylogenetic position of Theileria equi.</title>
        <authorList>
            <person name="Kappmeyer L.S."/>
            <person name="Thiagarajan M."/>
            <person name="Herndon D.R."/>
            <person name="Ramsay J.D."/>
            <person name="Caler E."/>
            <person name="Djikeng A."/>
            <person name="Gillespie J.J."/>
            <person name="Lau A.O."/>
            <person name="Roalson E.H."/>
            <person name="Silva J.C."/>
            <person name="Silva M.G."/>
            <person name="Suarez C.E."/>
            <person name="Ueti M.W."/>
            <person name="Nene V.M."/>
            <person name="Mealey R.H."/>
            <person name="Knowles D.P."/>
            <person name="Brayton K.A."/>
        </authorList>
    </citation>
    <scope>NUCLEOTIDE SEQUENCE [LARGE SCALE GENOMIC DNA]</scope>
    <source>
        <strain evidence="6 7">WA</strain>
    </source>
</reference>
<dbReference type="Pfam" id="PF04003">
    <property type="entry name" value="Utp12"/>
    <property type="match status" value="1"/>
</dbReference>
<evidence type="ECO:0000313" key="7">
    <source>
        <dbReference type="Proteomes" id="UP000031512"/>
    </source>
</evidence>
<comment type="similarity">
    <text evidence="3">Belongs to the UTP5 family.</text>
</comment>
<dbReference type="GO" id="GO:0005730">
    <property type="term" value="C:nucleolus"/>
    <property type="evidence" value="ECO:0007669"/>
    <property type="project" value="TreeGrafter"/>
</dbReference>
<dbReference type="RefSeq" id="XP_004830065.1">
    <property type="nucleotide sequence ID" value="XM_004830008.1"/>
</dbReference>
<dbReference type="EMBL" id="CP001669">
    <property type="protein sequence ID" value="AFZ80399.1"/>
    <property type="molecule type" value="Genomic_DNA"/>
</dbReference>
<dbReference type="OrthoDB" id="360971at2759"/>
<dbReference type="eggNOG" id="ENOG502SQZM">
    <property type="taxonomic scope" value="Eukaryota"/>
</dbReference>
<dbReference type="InterPro" id="IPR052414">
    <property type="entry name" value="U3_snoRNA-assoc_WDR"/>
</dbReference>
<dbReference type="STRING" id="1537102.L0AZV9"/>
<keyword evidence="7" id="KW-1185">Reference proteome</keyword>
<evidence type="ECO:0000256" key="3">
    <source>
        <dbReference type="ARBA" id="ARBA00038335"/>
    </source>
</evidence>
<keyword evidence="2" id="KW-0539">Nucleus</keyword>
<dbReference type="GeneID" id="15806713"/>
<feature type="domain" description="Small-subunit processome Utp12" evidence="5">
    <location>
        <begin position="42"/>
        <end position="141"/>
    </location>
</feature>
<evidence type="ECO:0000256" key="1">
    <source>
        <dbReference type="ARBA" id="ARBA00004123"/>
    </source>
</evidence>
<dbReference type="InterPro" id="IPR007148">
    <property type="entry name" value="SSU_processome_Utp12"/>
</dbReference>
<comment type="subcellular location">
    <subcellularLocation>
        <location evidence="1">Nucleus</location>
    </subcellularLocation>
</comment>
<feature type="compositionally biased region" description="Basic and acidic residues" evidence="4">
    <location>
        <begin position="1"/>
        <end position="14"/>
    </location>
</feature>
<dbReference type="PANTHER" id="PTHR44267">
    <property type="entry name" value="WD REPEAT-CONTAINING PROTEIN 43"/>
    <property type="match status" value="1"/>
</dbReference>
<dbReference type="Proteomes" id="UP000031512">
    <property type="component" value="Chromosome 1"/>
</dbReference>
<evidence type="ECO:0000313" key="6">
    <source>
        <dbReference type="EMBL" id="AFZ80399.1"/>
    </source>
</evidence>
<dbReference type="VEuPathDB" id="PiroplasmaDB:BEWA_032520"/>
<organism evidence="6 7">
    <name type="scientific">Theileria equi strain WA</name>
    <dbReference type="NCBI Taxonomy" id="1537102"/>
    <lineage>
        <taxon>Eukaryota</taxon>
        <taxon>Sar</taxon>
        <taxon>Alveolata</taxon>
        <taxon>Apicomplexa</taxon>
        <taxon>Aconoidasida</taxon>
        <taxon>Piroplasmida</taxon>
        <taxon>Theileriidae</taxon>
        <taxon>Theileria</taxon>
    </lineage>
</organism>
<gene>
    <name evidence="6" type="ORF">BEWA_032520</name>
</gene>
<dbReference type="GO" id="GO:0000462">
    <property type="term" value="P:maturation of SSU-rRNA from tricistronic rRNA transcript (SSU-rRNA, 5.8S rRNA, LSU-rRNA)"/>
    <property type="evidence" value="ECO:0007669"/>
    <property type="project" value="TreeGrafter"/>
</dbReference>
<evidence type="ECO:0000256" key="2">
    <source>
        <dbReference type="ARBA" id="ARBA00023242"/>
    </source>
</evidence>
<name>L0AZV9_THEEQ</name>